<dbReference type="EMBL" id="RCVZ01000001">
    <property type="protein sequence ID" value="RLQ98074.1"/>
    <property type="molecule type" value="Genomic_DNA"/>
</dbReference>
<dbReference type="InterPro" id="IPR035922">
    <property type="entry name" value="3H_dom_sf"/>
</dbReference>
<dbReference type="InterPro" id="IPR036388">
    <property type="entry name" value="WH-like_DNA-bd_sf"/>
</dbReference>
<accession>A0A3L7K744</accession>
<dbReference type="PIRSF" id="PIRSF037847">
    <property type="entry name" value="NiaR"/>
    <property type="match status" value="1"/>
</dbReference>
<dbReference type="InterPro" id="IPR026043">
    <property type="entry name" value="NadR"/>
</dbReference>
<sequence length="180" mass="20247">MKQKKMLGEERRTYILELLKENQMPITGTDLAQKCNVSRQVIVSDMTLLKARNEPILATSQGYLYMPQPGYQSGFEKTVACSHPPEKTEDELKLLVDHGVMVKDVKIEHPVYGDLTASIMVSNRKEVEQFMKKIHATNAGYLSQLTDGIHLHTIAGTTEEAVNEAENALRENGYLVDELN</sequence>
<feature type="binding site" evidence="1">
    <location>
        <position position="91"/>
    </location>
    <ligand>
        <name>Ni(2+)</name>
        <dbReference type="ChEBI" id="CHEBI:49786"/>
    </ligand>
</feature>
<evidence type="ECO:0000259" key="3">
    <source>
        <dbReference type="Pfam" id="PF08279"/>
    </source>
</evidence>
<reference evidence="4 5" key="1">
    <citation type="submission" date="2018-10" db="EMBL/GenBank/DDBJ databases">
        <title>Falsibacillus sp. genome draft.</title>
        <authorList>
            <person name="Shi S."/>
        </authorList>
    </citation>
    <scope>NUCLEOTIDE SEQUENCE [LARGE SCALE GENOMIC DNA]</scope>
    <source>
        <strain evidence="4 5">GY 10110</strain>
    </source>
</reference>
<organism evidence="4 5">
    <name type="scientific">Falsibacillus albus</name>
    <dbReference type="NCBI Taxonomy" id="2478915"/>
    <lineage>
        <taxon>Bacteria</taxon>
        <taxon>Bacillati</taxon>
        <taxon>Bacillota</taxon>
        <taxon>Bacilli</taxon>
        <taxon>Bacillales</taxon>
        <taxon>Bacillaceae</taxon>
        <taxon>Falsibacillus</taxon>
    </lineage>
</organism>
<dbReference type="PANTHER" id="PTHR40068:SF1">
    <property type="entry name" value="TRANSCRIPTION REPRESSOR NIAR-RELATED"/>
    <property type="match status" value="1"/>
</dbReference>
<dbReference type="AlphaFoldDB" id="A0A3L7K744"/>
<comment type="caution">
    <text evidence="4">The sequence shown here is derived from an EMBL/GenBank/DDBJ whole genome shotgun (WGS) entry which is preliminary data.</text>
</comment>
<dbReference type="PANTHER" id="PTHR40068">
    <property type="entry name" value="TRANSCRIPTION REPRESSOR NIAR-RELATED"/>
    <property type="match status" value="1"/>
</dbReference>
<dbReference type="InterPro" id="IPR036390">
    <property type="entry name" value="WH_DNA-bd_sf"/>
</dbReference>
<dbReference type="Pfam" id="PF08279">
    <property type="entry name" value="HTH_11"/>
    <property type="match status" value="1"/>
</dbReference>
<dbReference type="SUPFAM" id="SSF75500">
    <property type="entry name" value="Putative transcriptional regulator TM1602, C-terminal domain"/>
    <property type="match status" value="1"/>
</dbReference>
<dbReference type="SUPFAM" id="SSF46785">
    <property type="entry name" value="Winged helix' DNA-binding domain"/>
    <property type="match status" value="1"/>
</dbReference>
<name>A0A3L7K744_9BACI</name>
<dbReference type="Gene3D" id="3.30.1340.20">
    <property type="entry name" value="3H domain"/>
    <property type="match status" value="1"/>
</dbReference>
<protein>
    <submittedName>
        <fullName evidence="4">Transcription repressor NadR</fullName>
    </submittedName>
</protein>
<keyword evidence="5" id="KW-1185">Reference proteome</keyword>
<evidence type="ECO:0000313" key="4">
    <source>
        <dbReference type="EMBL" id="RLQ98074.1"/>
    </source>
</evidence>
<feature type="domain" description="Helix-turn-helix type 11" evidence="3">
    <location>
        <begin position="11"/>
        <end position="63"/>
    </location>
</feature>
<proteinExistence type="predicted"/>
<feature type="binding site" evidence="1">
    <location>
        <position position="83"/>
    </location>
    <ligand>
        <name>Ni(2+)</name>
        <dbReference type="ChEBI" id="CHEBI:49786"/>
    </ligand>
</feature>
<dbReference type="Pfam" id="PF02829">
    <property type="entry name" value="3H"/>
    <property type="match status" value="1"/>
</dbReference>
<dbReference type="Gene3D" id="1.10.10.10">
    <property type="entry name" value="Winged helix-like DNA-binding domain superfamily/Winged helix DNA-binding domain"/>
    <property type="match status" value="1"/>
</dbReference>
<dbReference type="OrthoDB" id="9792661at2"/>
<dbReference type="Proteomes" id="UP000276770">
    <property type="component" value="Unassembled WGS sequence"/>
</dbReference>
<feature type="binding site" evidence="1">
    <location>
        <position position="152"/>
    </location>
    <ligand>
        <name>Ni(2+)</name>
        <dbReference type="ChEBI" id="CHEBI:49786"/>
    </ligand>
</feature>
<dbReference type="InterPro" id="IPR004173">
    <property type="entry name" value="3H_domain"/>
</dbReference>
<keyword evidence="1" id="KW-0479">Metal-binding</keyword>
<feature type="binding site" evidence="1">
    <location>
        <position position="150"/>
    </location>
    <ligand>
        <name>Ni(2+)</name>
        <dbReference type="ChEBI" id="CHEBI:49786"/>
    </ligand>
</feature>
<gene>
    <name evidence="4" type="ORF">D9X91_01405</name>
</gene>
<evidence type="ECO:0000256" key="1">
    <source>
        <dbReference type="PIRSR" id="PIRSR037847-1"/>
    </source>
</evidence>
<dbReference type="GO" id="GO:0046872">
    <property type="term" value="F:metal ion binding"/>
    <property type="evidence" value="ECO:0007669"/>
    <property type="project" value="UniProtKB-KW"/>
</dbReference>
<evidence type="ECO:0000259" key="2">
    <source>
        <dbReference type="Pfam" id="PF02829"/>
    </source>
</evidence>
<dbReference type="InterPro" id="IPR013196">
    <property type="entry name" value="HTH_11"/>
</dbReference>
<feature type="domain" description="3H" evidence="2">
    <location>
        <begin position="79"/>
        <end position="175"/>
    </location>
</feature>
<evidence type="ECO:0000313" key="5">
    <source>
        <dbReference type="Proteomes" id="UP000276770"/>
    </source>
</evidence>
<keyword evidence="1" id="KW-0533">Nickel</keyword>
<dbReference type="RefSeq" id="WP_121678764.1">
    <property type="nucleotide sequence ID" value="NZ_RCVZ01000001.1"/>
</dbReference>